<dbReference type="EC" id="5.1.1.1" evidence="5"/>
<comment type="similarity">
    <text evidence="5">Belongs to the alanine racemase family.</text>
</comment>
<feature type="domain" description="Alanine racemase C-terminal" evidence="8">
    <location>
        <begin position="689"/>
        <end position="813"/>
    </location>
</feature>
<comment type="catalytic activity">
    <reaction evidence="1 5">
        <text>L-alanine = D-alanine</text>
        <dbReference type="Rhea" id="RHEA:20249"/>
        <dbReference type="ChEBI" id="CHEBI:57416"/>
        <dbReference type="ChEBI" id="CHEBI:57972"/>
        <dbReference type="EC" id="5.1.1.1"/>
    </reaction>
</comment>
<dbReference type="EMBL" id="JADKYY010000007">
    <property type="protein sequence ID" value="MBF5027487.1"/>
    <property type="molecule type" value="Genomic_DNA"/>
</dbReference>
<evidence type="ECO:0000256" key="6">
    <source>
        <dbReference type="PIRSR" id="PIRSR600821-50"/>
    </source>
</evidence>
<feature type="binding site" evidence="5 7">
    <location>
        <position position="583"/>
    </location>
    <ligand>
        <name>substrate</name>
    </ligand>
</feature>
<evidence type="ECO:0000256" key="1">
    <source>
        <dbReference type="ARBA" id="ARBA00000316"/>
    </source>
</evidence>
<dbReference type="InterPro" id="IPR011079">
    <property type="entry name" value="Ala_racemase_C"/>
</dbReference>
<dbReference type="Pfam" id="PF00842">
    <property type="entry name" value="Ala_racemase_C"/>
    <property type="match status" value="1"/>
</dbReference>
<dbReference type="InterPro" id="IPR035911">
    <property type="entry name" value="MurE/MurF_N"/>
</dbReference>
<dbReference type="GO" id="GO:0005524">
    <property type="term" value="F:ATP binding"/>
    <property type="evidence" value="ECO:0007669"/>
    <property type="project" value="InterPro"/>
</dbReference>
<dbReference type="PRINTS" id="PR00992">
    <property type="entry name" value="ALARACEMASE"/>
</dbReference>
<protein>
    <recommendedName>
        <fullName evidence="5">Alanine racemase</fullName>
        <ecNumber evidence="5">5.1.1.1</ecNumber>
    </recommendedName>
</protein>
<dbReference type="InterPro" id="IPR000821">
    <property type="entry name" value="Ala_racemase"/>
</dbReference>
<dbReference type="GO" id="GO:0016881">
    <property type="term" value="F:acid-amino acid ligase activity"/>
    <property type="evidence" value="ECO:0007669"/>
    <property type="project" value="InterPro"/>
</dbReference>
<dbReference type="InterPro" id="IPR009006">
    <property type="entry name" value="Ala_racemase/Decarboxylase_C"/>
</dbReference>
<dbReference type="AlphaFoldDB" id="A0A931E9M1"/>
<dbReference type="InterPro" id="IPR013221">
    <property type="entry name" value="Mur_ligase_cen"/>
</dbReference>
<dbReference type="GO" id="GO:0008784">
    <property type="term" value="F:alanine racemase activity"/>
    <property type="evidence" value="ECO:0007669"/>
    <property type="project" value="UniProtKB-UniRule"/>
</dbReference>
<keyword evidence="3 5" id="KW-0663">Pyridoxal phosphate</keyword>
<dbReference type="Gene3D" id="3.90.190.20">
    <property type="entry name" value="Mur ligase, C-terminal domain"/>
    <property type="match status" value="1"/>
</dbReference>
<dbReference type="Proteomes" id="UP000694480">
    <property type="component" value="Unassembled WGS sequence"/>
</dbReference>
<comment type="pathway">
    <text evidence="5">Amino-acid biosynthesis; D-alanine biosynthesis; D-alanine from L-alanine: step 1/1.</text>
</comment>
<dbReference type="Gene3D" id="3.40.1390.10">
    <property type="entry name" value="MurE/MurF, N-terminal domain"/>
    <property type="match status" value="1"/>
</dbReference>
<dbReference type="Pfam" id="PF08245">
    <property type="entry name" value="Mur_ligase_M"/>
    <property type="match status" value="1"/>
</dbReference>
<evidence type="ECO:0000256" key="2">
    <source>
        <dbReference type="ARBA" id="ARBA00001933"/>
    </source>
</evidence>
<feature type="active site" description="Proton acceptor; specific for D-alanine" evidence="5">
    <location>
        <position position="484"/>
    </location>
</feature>
<dbReference type="CDD" id="cd00430">
    <property type="entry name" value="PLPDE_III_AR"/>
    <property type="match status" value="1"/>
</dbReference>
<dbReference type="PANTHER" id="PTHR30511">
    <property type="entry name" value="ALANINE RACEMASE"/>
    <property type="match status" value="1"/>
</dbReference>
<dbReference type="GO" id="GO:0005829">
    <property type="term" value="C:cytosol"/>
    <property type="evidence" value="ECO:0007669"/>
    <property type="project" value="TreeGrafter"/>
</dbReference>
<reference evidence="9" key="1">
    <citation type="submission" date="2020-11" db="EMBL/GenBank/DDBJ databases">
        <title>Genome seq and assembly of Planobacterium sp.</title>
        <authorList>
            <person name="Chhetri G."/>
        </authorList>
    </citation>
    <scope>NUCLEOTIDE SEQUENCE</scope>
    <source>
        <strain evidence="9">GCR5</strain>
    </source>
</reference>
<evidence type="ECO:0000256" key="3">
    <source>
        <dbReference type="ARBA" id="ARBA00022898"/>
    </source>
</evidence>
<dbReference type="Gene3D" id="3.20.20.10">
    <property type="entry name" value="Alanine racemase"/>
    <property type="match status" value="1"/>
</dbReference>
<dbReference type="Gene3D" id="3.40.1190.10">
    <property type="entry name" value="Mur-like, catalytic domain"/>
    <property type="match status" value="1"/>
</dbReference>
<dbReference type="HAMAP" id="MF_01201">
    <property type="entry name" value="Ala_racemase"/>
    <property type="match status" value="1"/>
</dbReference>
<dbReference type="InterPro" id="IPR001608">
    <property type="entry name" value="Ala_racemase_N"/>
</dbReference>
<feature type="active site" description="Proton acceptor; specific for L-alanine" evidence="5">
    <location>
        <position position="710"/>
    </location>
</feature>
<evidence type="ECO:0000256" key="7">
    <source>
        <dbReference type="PIRSR" id="PIRSR600821-52"/>
    </source>
</evidence>
<dbReference type="NCBIfam" id="TIGR00492">
    <property type="entry name" value="alr"/>
    <property type="match status" value="1"/>
</dbReference>
<proteinExistence type="inferred from homology"/>
<dbReference type="SUPFAM" id="SSF63418">
    <property type="entry name" value="MurE/MurF N-terminal domain"/>
    <property type="match status" value="1"/>
</dbReference>
<dbReference type="SUPFAM" id="SSF50621">
    <property type="entry name" value="Alanine racemase C-terminal domain-like"/>
    <property type="match status" value="1"/>
</dbReference>
<dbReference type="RefSeq" id="WP_194739415.1">
    <property type="nucleotide sequence ID" value="NZ_JADKYY010000007.1"/>
</dbReference>
<evidence type="ECO:0000313" key="10">
    <source>
        <dbReference type="Proteomes" id="UP000694480"/>
    </source>
</evidence>
<dbReference type="InterPro" id="IPR029066">
    <property type="entry name" value="PLP-binding_barrel"/>
</dbReference>
<dbReference type="SUPFAM" id="SSF53623">
    <property type="entry name" value="MurD-like peptide ligases, catalytic domain"/>
    <property type="match status" value="1"/>
</dbReference>
<dbReference type="SMART" id="SM01005">
    <property type="entry name" value="Ala_racemase_C"/>
    <property type="match status" value="1"/>
</dbReference>
<comment type="function">
    <text evidence="5">Catalyzes the interconversion of L-alanine and D-alanine. May also act on other amino acids.</text>
</comment>
<keyword evidence="9" id="KW-0436">Ligase</keyword>
<dbReference type="Pfam" id="PF01168">
    <property type="entry name" value="Ala_racemase_N"/>
    <property type="match status" value="1"/>
</dbReference>
<dbReference type="PANTHER" id="PTHR30511:SF0">
    <property type="entry name" value="ALANINE RACEMASE, CATABOLIC-RELATED"/>
    <property type="match status" value="1"/>
</dbReference>
<organism evidence="9 10">
    <name type="scientific">Planobacterium oryzisoli</name>
    <dbReference type="NCBI Taxonomy" id="2771435"/>
    <lineage>
        <taxon>Bacteria</taxon>
        <taxon>Pseudomonadati</taxon>
        <taxon>Bacteroidota</taxon>
        <taxon>Flavobacteriia</taxon>
        <taxon>Flavobacteriales</taxon>
        <taxon>Weeksellaceae</taxon>
        <taxon>Chryseobacterium group</taxon>
        <taxon>Chryseobacterium</taxon>
    </lineage>
</organism>
<feature type="binding site" evidence="5 7">
    <location>
        <position position="759"/>
    </location>
    <ligand>
        <name>substrate</name>
    </ligand>
</feature>
<dbReference type="SUPFAM" id="SSF51419">
    <property type="entry name" value="PLP-binding barrel"/>
    <property type="match status" value="1"/>
</dbReference>
<sequence length="815" mass="92069">MNYTTGELASITNSELFGNEQLPVENIAFDTRNIFSSTRVAFIALTTEKSSGERFITEALEKGVQVIIAKSLPVERTDFTWIKTTDPLRFLQILAKWHFSQFAELKTIGITGSNGKTVLKEWLYQSLCNEHRVVKSPKSYNSLLGLPLSLLKIEKAHEIGIFEVGISKPKEMDIQSGLFLPQIGILTHIGTAHLSNFASQEEQVREKLKLFTHCSTLIYNGDNLLVHQLVQELYPSTKKVSFGLAPHNTLHFAALPERPGLDALVKDGSLEYYLPIKTRDHATLSNALCVMATLKELGYPPSAIREKISALKSIEMRLESVVGLRDNIIVNDSFNLDFDSLTIAFQFINEYTKERKCLVLTDFVESKDKEQLYRKVTELTNQQNFQTVFLVGNEITHPKYRFNAECYRFPTTQHLIDSGKLNTIDKSVILLKGARIFEIDKLKNTLELQKHDTVLEVNLNHLLHNINMHRTYIKRTTKMMAMVKANSYGMGGYPVAEFLQHHHIDYLGVAYADEGVELRKKGITTPIMVMNPEQSSYDSIIEYGLEPEIYSFRVLDLFIDKLRAHSKEGNYPIHLKLETGMNRLGFRKDDLPALALKLNSLDVRVQSAFSHLSTSDLPSEKNFVHQQAARFNEMTSFLEKQLSYPFLKHILNSAGITNYPEYQFDMVRIGIGMLGISPDNTLQDKLLSVVRFQTVISQISEIEEGESVGYNRSFKASSPRRIATIPVGYADGIPRLLGNGVGSFAIEGHRVPIVGNICMDMLMLDVTGIECKEGDEVVVFNASPTLTEFARDCNTIPYEALTSISPRVKRIYIKT</sequence>
<feature type="modified residue" description="N6-(pyridoxal phosphate)lysine" evidence="5 6">
    <location>
        <position position="484"/>
    </location>
</feature>
<dbReference type="FunFam" id="3.20.20.10:FF:000002">
    <property type="entry name" value="Alanine racemase"/>
    <property type="match status" value="1"/>
</dbReference>
<dbReference type="Gene3D" id="2.40.37.10">
    <property type="entry name" value="Lyase, Ornithine Decarboxylase, Chain A, domain 1"/>
    <property type="match status" value="1"/>
</dbReference>
<dbReference type="GO" id="GO:0030170">
    <property type="term" value="F:pyridoxal phosphate binding"/>
    <property type="evidence" value="ECO:0007669"/>
    <property type="project" value="UniProtKB-UniRule"/>
</dbReference>
<keyword evidence="10" id="KW-1185">Reference proteome</keyword>
<evidence type="ECO:0000313" key="9">
    <source>
        <dbReference type="EMBL" id="MBF5027487.1"/>
    </source>
</evidence>
<name>A0A931E9M1_9FLAO</name>
<dbReference type="NCBIfam" id="NF008897">
    <property type="entry name" value="PRK11930.1"/>
    <property type="match status" value="1"/>
</dbReference>
<gene>
    <name evidence="9" type="ORF">IC612_06720</name>
</gene>
<dbReference type="InterPro" id="IPR036615">
    <property type="entry name" value="Mur_ligase_C_dom_sf"/>
</dbReference>
<accession>A0A931E9M1</accession>
<keyword evidence="4 5" id="KW-0413">Isomerase</keyword>
<evidence type="ECO:0000256" key="4">
    <source>
        <dbReference type="ARBA" id="ARBA00023235"/>
    </source>
</evidence>
<evidence type="ECO:0000256" key="5">
    <source>
        <dbReference type="HAMAP-Rule" id="MF_01201"/>
    </source>
</evidence>
<dbReference type="SUPFAM" id="SSF53244">
    <property type="entry name" value="MurD-like peptide ligases, peptide-binding domain"/>
    <property type="match status" value="1"/>
</dbReference>
<comment type="cofactor">
    <cofactor evidence="2 5 6">
        <name>pyridoxal 5'-phosphate</name>
        <dbReference type="ChEBI" id="CHEBI:597326"/>
    </cofactor>
</comment>
<evidence type="ECO:0000259" key="8">
    <source>
        <dbReference type="SMART" id="SM01005"/>
    </source>
</evidence>
<comment type="caution">
    <text evidence="9">The sequence shown here is derived from an EMBL/GenBank/DDBJ whole genome shotgun (WGS) entry which is preliminary data.</text>
</comment>
<dbReference type="InterPro" id="IPR036565">
    <property type="entry name" value="Mur-like_cat_sf"/>
</dbReference>
<dbReference type="GO" id="GO:0030632">
    <property type="term" value="P:D-alanine biosynthetic process"/>
    <property type="evidence" value="ECO:0007669"/>
    <property type="project" value="UniProtKB-UniRule"/>
</dbReference>